<dbReference type="SUPFAM" id="SSF48452">
    <property type="entry name" value="TPR-like"/>
    <property type="match status" value="1"/>
</dbReference>
<organism evidence="9 10">
    <name type="scientific">Bacteroides fragilis</name>
    <dbReference type="NCBI Taxonomy" id="817"/>
    <lineage>
        <taxon>Bacteria</taxon>
        <taxon>Pseudomonadati</taxon>
        <taxon>Bacteroidota</taxon>
        <taxon>Bacteroidia</taxon>
        <taxon>Bacteroidales</taxon>
        <taxon>Bacteroidaceae</taxon>
        <taxon>Bacteroides</taxon>
    </lineage>
</organism>
<keyword evidence="4 6" id="KW-0802">TPR repeat</keyword>
<dbReference type="EMBL" id="QRJE01000029">
    <property type="protein sequence ID" value="RHH08462.1"/>
    <property type="molecule type" value="Genomic_DNA"/>
</dbReference>
<dbReference type="Proteomes" id="UP000266644">
    <property type="component" value="Unassembled WGS sequence"/>
</dbReference>
<dbReference type="PROSITE" id="PS50005">
    <property type="entry name" value="TPR"/>
    <property type="match status" value="1"/>
</dbReference>
<comment type="caution">
    <text evidence="9">The sequence shown here is derived from an EMBL/GenBank/DDBJ whole genome shotgun (WGS) entry which is preliminary data.</text>
</comment>
<evidence type="ECO:0000256" key="4">
    <source>
        <dbReference type="ARBA" id="ARBA00022803"/>
    </source>
</evidence>
<dbReference type="PANTHER" id="PTHR46630">
    <property type="entry name" value="TETRATRICOPEPTIDE REPEAT PROTEIN 29"/>
    <property type="match status" value="1"/>
</dbReference>
<evidence type="ECO:0000256" key="7">
    <source>
        <dbReference type="SAM" id="Coils"/>
    </source>
</evidence>
<evidence type="ECO:0000256" key="2">
    <source>
        <dbReference type="ARBA" id="ARBA00022490"/>
    </source>
</evidence>
<dbReference type="InterPro" id="IPR011990">
    <property type="entry name" value="TPR-like_helical_dom_sf"/>
</dbReference>
<dbReference type="SMART" id="SM00028">
    <property type="entry name" value="TPR"/>
    <property type="match status" value="4"/>
</dbReference>
<name>A0A396BUY1_BACFG</name>
<reference evidence="9 10" key="1">
    <citation type="submission" date="2018-08" db="EMBL/GenBank/DDBJ databases">
        <title>A genome reference for cultivated species of the human gut microbiota.</title>
        <authorList>
            <person name="Zou Y."/>
            <person name="Xue W."/>
            <person name="Luo G."/>
        </authorList>
    </citation>
    <scope>NUCLEOTIDE SEQUENCE [LARGE SCALE GENOMIC DNA]</scope>
    <source>
        <strain evidence="9 10">AM18-6</strain>
    </source>
</reference>
<feature type="coiled-coil region" evidence="7">
    <location>
        <begin position="423"/>
        <end position="450"/>
    </location>
</feature>
<dbReference type="Gene3D" id="1.25.40.10">
    <property type="entry name" value="Tetratricopeptide repeat domain"/>
    <property type="match status" value="2"/>
</dbReference>
<evidence type="ECO:0000256" key="1">
    <source>
        <dbReference type="ARBA" id="ARBA00004496"/>
    </source>
</evidence>
<evidence type="ECO:0000313" key="9">
    <source>
        <dbReference type="EMBL" id="RHH08462.1"/>
    </source>
</evidence>
<keyword evidence="2" id="KW-0963">Cytoplasm</keyword>
<dbReference type="PROSITE" id="PS51257">
    <property type="entry name" value="PROKAR_LIPOPROTEIN"/>
    <property type="match status" value="1"/>
</dbReference>
<keyword evidence="7" id="KW-0175">Coiled coil</keyword>
<evidence type="ECO:0000313" key="10">
    <source>
        <dbReference type="Proteomes" id="UP000266644"/>
    </source>
</evidence>
<protein>
    <submittedName>
        <fullName evidence="9">Tetratricopeptide repeat protein</fullName>
    </submittedName>
</protein>
<evidence type="ECO:0000256" key="5">
    <source>
        <dbReference type="ARBA" id="ARBA00038253"/>
    </source>
</evidence>
<dbReference type="GO" id="GO:0005737">
    <property type="term" value="C:cytoplasm"/>
    <property type="evidence" value="ECO:0007669"/>
    <property type="project" value="UniProtKB-SubCell"/>
</dbReference>
<dbReference type="InterPro" id="IPR051476">
    <property type="entry name" value="Bac_ResReg_Asp_Phosphatase"/>
</dbReference>
<keyword evidence="8" id="KW-1133">Transmembrane helix</keyword>
<evidence type="ECO:0000256" key="8">
    <source>
        <dbReference type="SAM" id="Phobius"/>
    </source>
</evidence>
<dbReference type="PANTHER" id="PTHR46630:SF1">
    <property type="entry name" value="TETRATRICOPEPTIDE REPEAT PROTEIN 29"/>
    <property type="match status" value="1"/>
</dbReference>
<keyword evidence="3" id="KW-0677">Repeat</keyword>
<keyword evidence="8" id="KW-0472">Membrane</keyword>
<dbReference type="AlphaFoldDB" id="A0A396BUY1"/>
<keyword evidence="8" id="KW-0812">Transmembrane</keyword>
<accession>A0A396BUY1</accession>
<gene>
    <name evidence="9" type="ORF">DW228_17300</name>
</gene>
<feature type="repeat" description="TPR" evidence="6">
    <location>
        <begin position="189"/>
        <end position="222"/>
    </location>
</feature>
<proteinExistence type="inferred from homology"/>
<evidence type="ECO:0000256" key="6">
    <source>
        <dbReference type="PROSITE-ProRule" id="PRU00339"/>
    </source>
</evidence>
<dbReference type="InterPro" id="IPR019734">
    <property type="entry name" value="TPR_rpt"/>
</dbReference>
<evidence type="ECO:0000256" key="3">
    <source>
        <dbReference type="ARBA" id="ARBA00022737"/>
    </source>
</evidence>
<comment type="similarity">
    <text evidence="5">Belongs to the Rap family.</text>
</comment>
<sequence length="589" mass="68084">MKMNTHLRFGYLFVVLFGLLVVSCHSTPDTVVLSLSQAERIMESDPDSAMTILKHIPTPESLHGKAQADYSLLMTQAMDKNYMKFTSDSLIKFAVGYYGSYTEDIVSKGKAFYYYGRVMESLDKVEDAMKFYLKAKDVLQNTKQFKLLGLVSEGIGDLNRRQKLFDAALNDYRLSFVYYSGISDSLCMTYANRNIGRAFLYKNQIDSAYYYYDKALYISSQKEYSAVGSILLELGVIHRSQGDYVGAEYYFLSFLKKEKDQEKLYSGYLALGNLYLYMGRLKDAEMYLALCLENANLIVKRDAYECLYDLKKELNDFKSAVGYKDIADSLQIITRDIETRNNIADLQGKYDSEKWQKESLQASIEKKNILLIGSFIGFIAILVIVYICYKYRTNQKLIRDISQRIRQNVTEIEMYQEQILNYRNLQKETLRDYRNQIGELQGKVSVLEDQNRTLSVHLVEKKGNIPDSDDGDLYAIYMQGLRILLMLRKKEDMENASDKKQLLDGDWDKLFHLSNALHNDFIIRIKKEFPNLTKHDIEICCLLKFGITHEVLGLAFLTTSESVTKAKGRLKKRLNLSVSDDLDNFLQKY</sequence>
<comment type="subcellular location">
    <subcellularLocation>
        <location evidence="1">Cytoplasm</location>
    </subcellularLocation>
</comment>
<feature type="transmembrane region" description="Helical" evidence="8">
    <location>
        <begin position="369"/>
        <end position="389"/>
    </location>
</feature>